<comment type="similarity">
    <text evidence="1">Belongs to the SKP1 family.</text>
</comment>
<dbReference type="Gene3D" id="3.30.710.10">
    <property type="entry name" value="Potassium Channel Kv1.1, Chain A"/>
    <property type="match status" value="1"/>
</dbReference>
<dbReference type="InterPro" id="IPR016897">
    <property type="entry name" value="SKP1"/>
</dbReference>
<dbReference type="InterPro" id="IPR036296">
    <property type="entry name" value="SKP1-like_dim_sf"/>
</dbReference>
<protein>
    <recommendedName>
        <fullName evidence="3">SKP1 component POZ domain-containing protein</fullName>
    </recommendedName>
</protein>
<reference evidence="5 6" key="1">
    <citation type="journal article" date="2014" name="Nat. Genet.">
        <title>Genome and transcriptome of the porcine whipworm Trichuris suis.</title>
        <authorList>
            <person name="Jex A.R."/>
            <person name="Nejsum P."/>
            <person name="Schwarz E.M."/>
            <person name="Hu L."/>
            <person name="Young N.D."/>
            <person name="Hall R.S."/>
            <person name="Korhonen P.K."/>
            <person name="Liao S."/>
            <person name="Thamsborg S."/>
            <person name="Xia J."/>
            <person name="Xu P."/>
            <person name="Wang S."/>
            <person name="Scheerlinck J.P."/>
            <person name="Hofmann A."/>
            <person name="Sternberg P.W."/>
            <person name="Wang J."/>
            <person name="Gasser R.B."/>
        </authorList>
    </citation>
    <scope>NUCLEOTIDE SEQUENCE [LARGE SCALE GENOMIC DNA]</scope>
    <source>
        <strain evidence="5">DCEP-RM93F</strain>
        <strain evidence="4">DCEP-RM93M</strain>
    </source>
</reference>
<evidence type="ECO:0000256" key="2">
    <source>
        <dbReference type="ARBA" id="ARBA00022786"/>
    </source>
</evidence>
<dbReference type="AlphaFoldDB" id="A0A085NN67"/>
<keyword evidence="6" id="KW-1185">Reference proteome</keyword>
<dbReference type="SUPFAM" id="SSF54695">
    <property type="entry name" value="POZ domain"/>
    <property type="match status" value="1"/>
</dbReference>
<gene>
    <name evidence="4" type="ORF">M513_01145</name>
    <name evidence="5" type="ORF">M514_01145</name>
</gene>
<evidence type="ECO:0000313" key="4">
    <source>
        <dbReference type="EMBL" id="KFD57912.1"/>
    </source>
</evidence>
<organism evidence="5">
    <name type="scientific">Trichuris suis</name>
    <name type="common">pig whipworm</name>
    <dbReference type="NCBI Taxonomy" id="68888"/>
    <lineage>
        <taxon>Eukaryota</taxon>
        <taxon>Metazoa</taxon>
        <taxon>Ecdysozoa</taxon>
        <taxon>Nematoda</taxon>
        <taxon>Enoplea</taxon>
        <taxon>Dorylaimia</taxon>
        <taxon>Trichinellida</taxon>
        <taxon>Trichuridae</taxon>
        <taxon>Trichuris</taxon>
    </lineage>
</organism>
<accession>A0A085NN67</accession>
<evidence type="ECO:0000313" key="6">
    <source>
        <dbReference type="Proteomes" id="UP000030764"/>
    </source>
</evidence>
<dbReference type="InterPro" id="IPR016073">
    <property type="entry name" value="Skp1_comp_POZ"/>
</dbReference>
<dbReference type="GO" id="GO:0006511">
    <property type="term" value="P:ubiquitin-dependent protein catabolic process"/>
    <property type="evidence" value="ECO:0007669"/>
    <property type="project" value="InterPro"/>
</dbReference>
<feature type="domain" description="SKP1 component POZ" evidence="3">
    <location>
        <begin position="102"/>
        <end position="162"/>
    </location>
</feature>
<dbReference type="InterPro" id="IPR001232">
    <property type="entry name" value="SKP1-like"/>
</dbReference>
<dbReference type="Proteomes" id="UP000030764">
    <property type="component" value="Unassembled WGS sequence"/>
</dbReference>
<evidence type="ECO:0000256" key="1">
    <source>
        <dbReference type="ARBA" id="ARBA00009993"/>
    </source>
</evidence>
<dbReference type="SMART" id="SM00512">
    <property type="entry name" value="Skp1"/>
    <property type="match status" value="1"/>
</dbReference>
<dbReference type="Proteomes" id="UP000030758">
    <property type="component" value="Unassembled WGS sequence"/>
</dbReference>
<dbReference type="SUPFAM" id="SSF81382">
    <property type="entry name" value="Skp1 dimerisation domain-like"/>
    <property type="match status" value="1"/>
</dbReference>
<proteinExistence type="inferred from homology"/>
<name>A0A085NN67_9BILA</name>
<dbReference type="PANTHER" id="PTHR11165">
    <property type="entry name" value="SKP1"/>
    <property type="match status" value="1"/>
</dbReference>
<evidence type="ECO:0000259" key="3">
    <source>
        <dbReference type="Pfam" id="PF03931"/>
    </source>
</evidence>
<sequence length="240" mass="27237">MVYQAISLDLRAASEYNATITPLGDRFVQKWNDFLFGCLTLKMVFTVKSIQARMMPRTSFCGSIDASNISVSFEDPHDRLWQKLKKARTFVTYEAVAEKGEKITIQCMDLMILQADANIMKACAAFNDMAQEIPSEKEKTVFLYGIKGNAMKKVIEWCEHHAEDQLTTNEETYGKSSSPTITSWDIEFFQMDTNEMLDLLMAAYYLEVKGLKEVGGIFLHQNAYGHMAPEVSNVLNMTSE</sequence>
<keyword evidence="2" id="KW-0833">Ubl conjugation pathway</keyword>
<dbReference type="EMBL" id="KL363186">
    <property type="protein sequence ID" value="KFD57912.1"/>
    <property type="molecule type" value="Genomic_DNA"/>
</dbReference>
<dbReference type="Pfam" id="PF03931">
    <property type="entry name" value="Skp1_POZ"/>
    <property type="match status" value="1"/>
</dbReference>
<dbReference type="InterPro" id="IPR011333">
    <property type="entry name" value="SKP1/BTB/POZ_sf"/>
</dbReference>
<dbReference type="EMBL" id="KL367485">
    <property type="protein sequence ID" value="KFD70913.1"/>
    <property type="molecule type" value="Genomic_DNA"/>
</dbReference>
<evidence type="ECO:0000313" key="5">
    <source>
        <dbReference type="EMBL" id="KFD70913.1"/>
    </source>
</evidence>